<evidence type="ECO:0000256" key="5">
    <source>
        <dbReference type="ARBA" id="ARBA00023002"/>
    </source>
</evidence>
<evidence type="ECO:0000259" key="8">
    <source>
        <dbReference type="Pfam" id="PF02770"/>
    </source>
</evidence>
<dbReference type="GO" id="GO:0050660">
    <property type="term" value="F:flavin adenine dinucleotide binding"/>
    <property type="evidence" value="ECO:0007669"/>
    <property type="project" value="InterPro"/>
</dbReference>
<evidence type="ECO:0000256" key="6">
    <source>
        <dbReference type="RuleBase" id="RU362125"/>
    </source>
</evidence>
<dbReference type="Pfam" id="PF00441">
    <property type="entry name" value="Acyl-CoA_dh_1"/>
    <property type="match status" value="1"/>
</dbReference>
<feature type="domain" description="Acyl-CoA oxidase/dehydrogenase middle" evidence="8">
    <location>
        <begin position="123"/>
        <end position="202"/>
    </location>
</feature>
<dbReference type="AlphaFoldDB" id="A0A2S5TGL9"/>
<evidence type="ECO:0000313" key="11">
    <source>
        <dbReference type="Proteomes" id="UP000238220"/>
    </source>
</evidence>
<dbReference type="InterPro" id="IPR046373">
    <property type="entry name" value="Acyl-CoA_Oxase/DH_mid-dom_sf"/>
</dbReference>
<feature type="domain" description="Acyl-CoA dehydrogenase/oxidase C-terminal" evidence="7">
    <location>
        <begin position="225"/>
        <end position="367"/>
    </location>
</feature>
<keyword evidence="3 6" id="KW-0285">Flavoprotein</keyword>
<evidence type="ECO:0000313" key="10">
    <source>
        <dbReference type="EMBL" id="PPE74115.1"/>
    </source>
</evidence>
<comment type="similarity">
    <text evidence="2 6">Belongs to the acyl-CoA dehydrogenase family.</text>
</comment>
<evidence type="ECO:0000259" key="7">
    <source>
        <dbReference type="Pfam" id="PF00441"/>
    </source>
</evidence>
<evidence type="ECO:0000256" key="1">
    <source>
        <dbReference type="ARBA" id="ARBA00001974"/>
    </source>
</evidence>
<dbReference type="Pfam" id="PF02770">
    <property type="entry name" value="Acyl-CoA_dh_M"/>
    <property type="match status" value="1"/>
</dbReference>
<dbReference type="RefSeq" id="WP_104230003.1">
    <property type="nucleotide sequence ID" value="NZ_PSNW01000004.1"/>
</dbReference>
<name>A0A2S5TGL9_9GAMM</name>
<dbReference type="InterPro" id="IPR006091">
    <property type="entry name" value="Acyl-CoA_Oxase/DH_mid-dom"/>
</dbReference>
<gene>
    <name evidence="10" type="ORF">C3942_08730</name>
</gene>
<keyword evidence="5 6" id="KW-0560">Oxidoreductase</keyword>
<sequence>MNFNFSEEQQQLRDTLDRYVRKDYGFEKRRGIIHGDSGWSAEVWAQLADLGVLAVGLPEEHGGLGGGPFDTLLVMEALGRGMVVEPYLATVVLGAGLVARAGSEEQKAEILPAVASGDRRLALAHHERGGRYDLSRIETSARRDGDGWVLDGHKSVVLHGAAADTLLVSARTPSGLSLFLVDAGASGVTRRDTPAQDGHRVAEVMLRSARGDLVGDEGAALPQIELALDHAIAALCAEAVGGMAALIEATVGYLKTRKQFGVPIGSFQALQHRAVEMYLHAEQARSMSYLAADKLGASDAAERRRAISGAKVLVGNAARYVGQQAVQLHGGIGVTDELAVGHYFKRLTMITLLFGDVDHHLAQFGEAMSA</sequence>
<dbReference type="GO" id="GO:0003995">
    <property type="term" value="F:acyl-CoA dehydrogenase activity"/>
    <property type="evidence" value="ECO:0007669"/>
    <property type="project" value="TreeGrafter"/>
</dbReference>
<accession>A0A2S5TGL9</accession>
<dbReference type="InterPro" id="IPR013786">
    <property type="entry name" value="AcylCoA_DH/ox_N"/>
</dbReference>
<dbReference type="PANTHER" id="PTHR43884:SF20">
    <property type="entry name" value="ACYL-COA DEHYDROGENASE FADE28"/>
    <property type="match status" value="1"/>
</dbReference>
<evidence type="ECO:0000259" key="9">
    <source>
        <dbReference type="Pfam" id="PF02771"/>
    </source>
</evidence>
<dbReference type="InterPro" id="IPR036250">
    <property type="entry name" value="AcylCo_DH-like_C"/>
</dbReference>
<dbReference type="Gene3D" id="1.20.140.10">
    <property type="entry name" value="Butyryl-CoA Dehydrogenase, subunit A, domain 3"/>
    <property type="match status" value="1"/>
</dbReference>
<dbReference type="SUPFAM" id="SSF47203">
    <property type="entry name" value="Acyl-CoA dehydrogenase C-terminal domain-like"/>
    <property type="match status" value="1"/>
</dbReference>
<protein>
    <submittedName>
        <fullName evidence="10">Pimeloyl-CoA dehydrogenase small subunit</fullName>
    </submittedName>
</protein>
<dbReference type="InterPro" id="IPR009100">
    <property type="entry name" value="AcylCoA_DH/oxidase_NM_dom_sf"/>
</dbReference>
<dbReference type="InterPro" id="IPR009075">
    <property type="entry name" value="AcylCo_DH/oxidase_C"/>
</dbReference>
<feature type="domain" description="Acyl-CoA dehydrogenase/oxidase N-terminal" evidence="9">
    <location>
        <begin position="6"/>
        <end position="118"/>
    </location>
</feature>
<proteinExistence type="inferred from homology"/>
<evidence type="ECO:0000256" key="2">
    <source>
        <dbReference type="ARBA" id="ARBA00009347"/>
    </source>
</evidence>
<dbReference type="Proteomes" id="UP000238220">
    <property type="component" value="Unassembled WGS sequence"/>
</dbReference>
<keyword evidence="11" id="KW-1185">Reference proteome</keyword>
<comment type="cofactor">
    <cofactor evidence="1 6">
        <name>FAD</name>
        <dbReference type="ChEBI" id="CHEBI:57692"/>
    </cofactor>
</comment>
<dbReference type="CDD" id="cd00567">
    <property type="entry name" value="ACAD"/>
    <property type="match status" value="1"/>
</dbReference>
<reference evidence="10 11" key="1">
    <citation type="submission" date="2018-02" db="EMBL/GenBank/DDBJ databases">
        <title>Genome sequencing of Solimonas sp. HR-BB.</title>
        <authorList>
            <person name="Lee Y."/>
            <person name="Jeon C.O."/>
        </authorList>
    </citation>
    <scope>NUCLEOTIDE SEQUENCE [LARGE SCALE GENOMIC DNA]</scope>
    <source>
        <strain evidence="10 11">HR-BB</strain>
    </source>
</reference>
<evidence type="ECO:0000256" key="4">
    <source>
        <dbReference type="ARBA" id="ARBA00022827"/>
    </source>
</evidence>
<organism evidence="10 11">
    <name type="scientific">Solimonas fluminis</name>
    <dbReference type="NCBI Taxonomy" id="2086571"/>
    <lineage>
        <taxon>Bacteria</taxon>
        <taxon>Pseudomonadati</taxon>
        <taxon>Pseudomonadota</taxon>
        <taxon>Gammaproteobacteria</taxon>
        <taxon>Nevskiales</taxon>
        <taxon>Nevskiaceae</taxon>
        <taxon>Solimonas</taxon>
    </lineage>
</organism>
<dbReference type="SUPFAM" id="SSF56645">
    <property type="entry name" value="Acyl-CoA dehydrogenase NM domain-like"/>
    <property type="match status" value="1"/>
</dbReference>
<dbReference type="Pfam" id="PF02771">
    <property type="entry name" value="Acyl-CoA_dh_N"/>
    <property type="match status" value="1"/>
</dbReference>
<evidence type="ECO:0000256" key="3">
    <source>
        <dbReference type="ARBA" id="ARBA00022630"/>
    </source>
</evidence>
<dbReference type="InterPro" id="IPR037069">
    <property type="entry name" value="AcylCoA_DH/ox_N_sf"/>
</dbReference>
<dbReference type="EMBL" id="PSNW01000004">
    <property type="protein sequence ID" value="PPE74115.1"/>
    <property type="molecule type" value="Genomic_DNA"/>
</dbReference>
<dbReference type="OrthoDB" id="9769473at2"/>
<dbReference type="Gene3D" id="2.40.110.10">
    <property type="entry name" value="Butyryl-CoA Dehydrogenase, subunit A, domain 2"/>
    <property type="match status" value="1"/>
</dbReference>
<dbReference type="Gene3D" id="1.10.540.10">
    <property type="entry name" value="Acyl-CoA dehydrogenase/oxidase, N-terminal domain"/>
    <property type="match status" value="1"/>
</dbReference>
<dbReference type="PANTHER" id="PTHR43884">
    <property type="entry name" value="ACYL-COA DEHYDROGENASE"/>
    <property type="match status" value="1"/>
</dbReference>
<comment type="caution">
    <text evidence="10">The sequence shown here is derived from an EMBL/GenBank/DDBJ whole genome shotgun (WGS) entry which is preliminary data.</text>
</comment>
<keyword evidence="4 6" id="KW-0274">FAD</keyword>